<feature type="domain" description="Aldehyde ferredoxin oxidoreductase N-terminal" evidence="9">
    <location>
        <begin position="6"/>
        <end position="204"/>
    </location>
</feature>
<organism evidence="10 11">
    <name type="scientific">candidate division WOR-3 bacterium 4484_18</name>
    <dbReference type="NCBI Taxonomy" id="2020626"/>
    <lineage>
        <taxon>Bacteria</taxon>
        <taxon>Bacteria division WOR-3</taxon>
    </lineage>
</organism>
<proteinExistence type="inferred from homology"/>
<dbReference type="InterPro" id="IPR013984">
    <property type="entry name" value="Ald_Fedxn_OxRdtase_dom2"/>
</dbReference>
<dbReference type="InterPro" id="IPR036503">
    <property type="entry name" value="Ald_Fedxn_OxRdtase_N_sf"/>
</dbReference>
<keyword evidence="6" id="KW-0408">Iron</keyword>
<dbReference type="SMART" id="SM00790">
    <property type="entry name" value="AFOR_N"/>
    <property type="match status" value="1"/>
</dbReference>
<dbReference type="GO" id="GO:0016625">
    <property type="term" value="F:oxidoreductase activity, acting on the aldehyde or oxo group of donors, iron-sulfur protein as acceptor"/>
    <property type="evidence" value="ECO:0007669"/>
    <property type="project" value="InterPro"/>
</dbReference>
<dbReference type="Gene3D" id="1.10.599.10">
    <property type="entry name" value="Aldehyde Ferredoxin Oxidoreductase Protein, subunit A, domain 3"/>
    <property type="match status" value="1"/>
</dbReference>
<keyword evidence="4" id="KW-0479">Metal-binding</keyword>
<gene>
    <name evidence="10" type="ORF">CGW93_02235</name>
</gene>
<dbReference type="GO" id="GO:0046872">
    <property type="term" value="F:metal ion binding"/>
    <property type="evidence" value="ECO:0007669"/>
    <property type="project" value="UniProtKB-KW"/>
</dbReference>
<dbReference type="InterPro" id="IPR013983">
    <property type="entry name" value="Ald_Fedxn_OxRdtase_N"/>
</dbReference>
<evidence type="ECO:0000256" key="4">
    <source>
        <dbReference type="ARBA" id="ARBA00022723"/>
    </source>
</evidence>
<dbReference type="SUPFAM" id="SSF48310">
    <property type="entry name" value="Aldehyde ferredoxin oxidoreductase, C-terminal domains"/>
    <property type="match status" value="1"/>
</dbReference>
<dbReference type="GO" id="GO:0051539">
    <property type="term" value="F:4 iron, 4 sulfur cluster binding"/>
    <property type="evidence" value="ECO:0007669"/>
    <property type="project" value="UniProtKB-KW"/>
</dbReference>
<evidence type="ECO:0000256" key="2">
    <source>
        <dbReference type="ARBA" id="ARBA00011032"/>
    </source>
</evidence>
<comment type="cofactor">
    <cofactor evidence="1">
        <name>[4Fe-4S] cluster</name>
        <dbReference type="ChEBI" id="CHEBI:49883"/>
    </cofactor>
</comment>
<dbReference type="Gene3D" id="1.10.569.10">
    <property type="entry name" value="Aldehyde Ferredoxin Oxidoreductase Protein, subunit A, domain 2"/>
    <property type="match status" value="1"/>
</dbReference>
<dbReference type="Pfam" id="PF01314">
    <property type="entry name" value="AFOR_C"/>
    <property type="match status" value="1"/>
</dbReference>
<evidence type="ECO:0000256" key="5">
    <source>
        <dbReference type="ARBA" id="ARBA00023002"/>
    </source>
</evidence>
<evidence type="ECO:0000256" key="3">
    <source>
        <dbReference type="ARBA" id="ARBA00022485"/>
    </source>
</evidence>
<keyword evidence="5" id="KW-0560">Oxidoreductase</keyword>
<reference evidence="11" key="1">
    <citation type="submission" date="2017-07" db="EMBL/GenBank/DDBJ databases">
        <title>Novel pathways for hydrocarbon cycling and metabolic interdependencies in hydrothermal sediment communities.</title>
        <authorList>
            <person name="Dombrowski N."/>
            <person name="Seitz K."/>
            <person name="Teske A."/>
            <person name="Baker B."/>
        </authorList>
    </citation>
    <scope>NUCLEOTIDE SEQUENCE [LARGE SCALE GENOMIC DNA]</scope>
</reference>
<dbReference type="PANTHER" id="PTHR30038:SF0">
    <property type="entry name" value="TUNGSTEN-CONTAINING ALDEHYDE FERREDOXIN OXIDOREDUCTASE"/>
    <property type="match status" value="1"/>
</dbReference>
<keyword evidence="3" id="KW-0004">4Fe-4S</keyword>
<evidence type="ECO:0000313" key="10">
    <source>
        <dbReference type="EMBL" id="OYV03142.1"/>
    </source>
</evidence>
<protein>
    <submittedName>
        <fullName evidence="10">Aldehyde ferredoxin oxidoreductase</fullName>
    </submittedName>
</protein>
<dbReference type="InterPro" id="IPR051919">
    <property type="entry name" value="W-dependent_AOR"/>
</dbReference>
<evidence type="ECO:0000313" key="11">
    <source>
        <dbReference type="Proteomes" id="UP000216312"/>
    </source>
</evidence>
<dbReference type="Pfam" id="PF02730">
    <property type="entry name" value="AFOR_N"/>
    <property type="match status" value="1"/>
</dbReference>
<dbReference type="Gene3D" id="3.60.9.10">
    <property type="entry name" value="Aldehyde ferredoxin oxidoreductase, N-terminal domain"/>
    <property type="match status" value="1"/>
</dbReference>
<comment type="cofactor">
    <cofactor evidence="8">
        <name>tungstopterin</name>
        <dbReference type="ChEBI" id="CHEBI:30402"/>
    </cofactor>
</comment>
<dbReference type="Proteomes" id="UP000216312">
    <property type="component" value="Unassembled WGS sequence"/>
</dbReference>
<keyword evidence="7" id="KW-0411">Iron-sulfur</keyword>
<evidence type="ECO:0000256" key="6">
    <source>
        <dbReference type="ARBA" id="ARBA00023004"/>
    </source>
</evidence>
<evidence type="ECO:0000256" key="7">
    <source>
        <dbReference type="ARBA" id="ARBA00023014"/>
    </source>
</evidence>
<dbReference type="InterPro" id="IPR001203">
    <property type="entry name" value="OxRdtase_Ald_Fedxn_C"/>
</dbReference>
<sequence length="584" mass="64165">MKWYGWAGKLVDIDLSHRRIQVIPLELDMMRLYLGGRGLGVHLVYNELTSRTDPLSGDNLLVFAAGPLTGTPVPTTGRFACVSKSPLTGTILDSNCGGRFGPYLKFAGYDAIVVRGASRIPVYIRIADDVVLIEDARSLWGKNVRDTTTALKGYGSVLCIGTAGERLVRFANIMNDNTSALGRGGLGAVMGSKNLKAIVVNGSNRPNVYDANLLQHRNADITRLLIASPVSSKGLRVYGTPVLMNLINYMKVLPIANFRRSTSPHAYELSGERIHERFGVKLTPCYGCPIACKREIKPSGVEVPEYETLAILGTSCEVTNLNAIIEANHLCNDYGMDTISCGATIACYAELNNLQLDPETLISLVHKIGTRKDVGDELAEGAHRYAKKMGHPELSMDVKGLELPGYDPRGVLGMALGYATSNRGGCHTRAYIVGMEIFGKPKLIHRLSWVGKPNLVALLQNIFAAVDSTVMCKFALFSVSEEEIANALSAVTGVDFTSEDFIQVGERIWNLERLFNLREGFTKLDDMLPERFFQEDTDVKRISKSEFMSALLEYYRARDWTKDGIPTHDKLQTLSIAGEYSHVA</sequence>
<dbReference type="SUPFAM" id="SSF56228">
    <property type="entry name" value="Aldehyde ferredoxin oxidoreductase, N-terminal domain"/>
    <property type="match status" value="1"/>
</dbReference>
<dbReference type="InterPro" id="IPR036021">
    <property type="entry name" value="Tungsten_al_ferr_oxy-like_C"/>
</dbReference>
<accession>A0A257LUN5</accession>
<evidence type="ECO:0000259" key="9">
    <source>
        <dbReference type="SMART" id="SM00790"/>
    </source>
</evidence>
<comment type="similarity">
    <text evidence="2">Belongs to the AOR/FOR family.</text>
</comment>
<evidence type="ECO:0000256" key="8">
    <source>
        <dbReference type="ARBA" id="ARBA00049934"/>
    </source>
</evidence>
<comment type="caution">
    <text evidence="10">The sequence shown here is derived from an EMBL/GenBank/DDBJ whole genome shotgun (WGS) entry which is preliminary data.</text>
</comment>
<dbReference type="InterPro" id="IPR013985">
    <property type="entry name" value="Ald_Fedxn_OxRdtase_dom3"/>
</dbReference>
<dbReference type="GO" id="GO:0009055">
    <property type="term" value="F:electron transfer activity"/>
    <property type="evidence" value="ECO:0007669"/>
    <property type="project" value="InterPro"/>
</dbReference>
<name>A0A257LUN5_UNCW3</name>
<evidence type="ECO:0000256" key="1">
    <source>
        <dbReference type="ARBA" id="ARBA00001966"/>
    </source>
</evidence>
<dbReference type="AlphaFoldDB" id="A0A257LUN5"/>
<dbReference type="PANTHER" id="PTHR30038">
    <property type="entry name" value="ALDEHYDE FERREDOXIN OXIDOREDUCTASE"/>
    <property type="match status" value="1"/>
</dbReference>
<dbReference type="EMBL" id="NMUJ01000019">
    <property type="protein sequence ID" value="OYV03142.1"/>
    <property type="molecule type" value="Genomic_DNA"/>
</dbReference>